<evidence type="ECO:0000313" key="3">
    <source>
        <dbReference type="Proteomes" id="UP000198711"/>
    </source>
</evidence>
<dbReference type="AlphaFoldDB" id="A0A8X8IH58"/>
<keyword evidence="2" id="KW-0808">Transferase</keyword>
<dbReference type="Pfam" id="PF04101">
    <property type="entry name" value="Glyco_tran_28_C"/>
    <property type="match status" value="1"/>
</dbReference>
<organism evidence="2 3">
    <name type="scientific">Hydrobacter penzbergensis</name>
    <dbReference type="NCBI Taxonomy" id="1235997"/>
    <lineage>
        <taxon>Bacteria</taxon>
        <taxon>Pseudomonadati</taxon>
        <taxon>Bacteroidota</taxon>
        <taxon>Chitinophagia</taxon>
        <taxon>Chitinophagales</taxon>
        <taxon>Chitinophagaceae</taxon>
        <taxon>Hydrobacter</taxon>
    </lineage>
</organism>
<protein>
    <submittedName>
        <fullName evidence="2">UDP-N-acetylglucosamine:LPS N-acetylglucosamine transferase</fullName>
    </submittedName>
</protein>
<gene>
    <name evidence="2" type="ORF">SAMN05444410_11491</name>
</gene>
<dbReference type="GO" id="GO:0016758">
    <property type="term" value="F:hexosyltransferase activity"/>
    <property type="evidence" value="ECO:0007669"/>
    <property type="project" value="InterPro"/>
</dbReference>
<dbReference type="PANTHER" id="PTHR21015:SF22">
    <property type="entry name" value="GLYCOSYLTRANSFERASE"/>
    <property type="match status" value="1"/>
</dbReference>
<sequence>MPGTFNIQRVLVAPLDWGLGHATRCIPIIDALNKQGFKVFIAAEGAQRALLEKEFPELTMLPLKGYRVRYSRKMSWLPFKLLAQLPGLLQTIAREHRWLEQVVETHAIDLVIADNRYGLYSNRVPCVFMTHQLRIKAPYNWLESLIQKINYHYIERFKTCWVPDDASENNIGGSLSHPRKLPRIPVHYIGLLTRFEAAQTEHRYDRCILLSGPEPQRSLLEQQILPGLTALGGETLLLRGKPGNDEKLAPINGVRIENHLSTTALQAAILQSDVIICRSGYTTIMELMVLQKKSILIPTPGQTEQEYLAGLLKEKQYAYSEKQTDFRLPDALRASAAFPYQWPVLHRFCEKDLPDLLKTAL</sequence>
<dbReference type="SUPFAM" id="SSF53756">
    <property type="entry name" value="UDP-Glycosyltransferase/glycogen phosphorylase"/>
    <property type="match status" value="1"/>
</dbReference>
<name>A0A8X8IH58_9BACT</name>
<dbReference type="Gene3D" id="3.40.50.2000">
    <property type="entry name" value="Glycogen Phosphorylase B"/>
    <property type="match status" value="1"/>
</dbReference>
<dbReference type="EMBL" id="FNNO01000014">
    <property type="protein sequence ID" value="SDX38050.1"/>
    <property type="molecule type" value="Genomic_DNA"/>
</dbReference>
<dbReference type="PANTHER" id="PTHR21015">
    <property type="entry name" value="UDP-N-ACETYLGLUCOSAMINE--N-ACETYLMURAMYL-(PENTAPEPTIDE) PYROPHOSPHORYL-UNDECAPRENOL N-ACETYLGLUCOSAMINE TRANSFERASE 1"/>
    <property type="match status" value="1"/>
</dbReference>
<keyword evidence="3" id="KW-1185">Reference proteome</keyword>
<dbReference type="Proteomes" id="UP000198711">
    <property type="component" value="Unassembled WGS sequence"/>
</dbReference>
<comment type="caution">
    <text evidence="2">The sequence shown here is derived from an EMBL/GenBank/DDBJ whole genome shotgun (WGS) entry which is preliminary data.</text>
</comment>
<evidence type="ECO:0000259" key="1">
    <source>
        <dbReference type="Pfam" id="PF04101"/>
    </source>
</evidence>
<accession>A0A8X8IH58</accession>
<dbReference type="InterPro" id="IPR007235">
    <property type="entry name" value="Glyco_trans_28_C"/>
</dbReference>
<reference evidence="2 3" key="1">
    <citation type="submission" date="2016-10" db="EMBL/GenBank/DDBJ databases">
        <authorList>
            <person name="Varghese N."/>
            <person name="Submissions S."/>
        </authorList>
    </citation>
    <scope>NUCLEOTIDE SEQUENCE [LARGE SCALE GENOMIC DNA]</scope>
    <source>
        <strain evidence="2 3">DSM 25353</strain>
    </source>
</reference>
<evidence type="ECO:0000313" key="2">
    <source>
        <dbReference type="EMBL" id="SDX38050.1"/>
    </source>
</evidence>
<dbReference type="RefSeq" id="WP_092725783.1">
    <property type="nucleotide sequence ID" value="NZ_FNNO01000014.1"/>
</dbReference>
<feature type="domain" description="Glycosyl transferase family 28 C-terminal" evidence="1">
    <location>
        <begin position="263"/>
        <end position="329"/>
    </location>
</feature>
<proteinExistence type="predicted"/>